<organism evidence="2 3">
    <name type="scientific">Trifolium medium</name>
    <dbReference type="NCBI Taxonomy" id="97028"/>
    <lineage>
        <taxon>Eukaryota</taxon>
        <taxon>Viridiplantae</taxon>
        <taxon>Streptophyta</taxon>
        <taxon>Embryophyta</taxon>
        <taxon>Tracheophyta</taxon>
        <taxon>Spermatophyta</taxon>
        <taxon>Magnoliopsida</taxon>
        <taxon>eudicotyledons</taxon>
        <taxon>Gunneridae</taxon>
        <taxon>Pentapetalae</taxon>
        <taxon>rosids</taxon>
        <taxon>fabids</taxon>
        <taxon>Fabales</taxon>
        <taxon>Fabaceae</taxon>
        <taxon>Papilionoideae</taxon>
        <taxon>50 kb inversion clade</taxon>
        <taxon>NPAAA clade</taxon>
        <taxon>Hologalegina</taxon>
        <taxon>IRL clade</taxon>
        <taxon>Trifolieae</taxon>
        <taxon>Trifolium</taxon>
    </lineage>
</organism>
<keyword evidence="3" id="KW-1185">Reference proteome</keyword>
<accession>A0A392MUL3</accession>
<comment type="caution">
    <text evidence="2">The sequence shown here is derived from an EMBL/GenBank/DDBJ whole genome shotgun (WGS) entry which is preliminary data.</text>
</comment>
<sequence>MSTKHTDNNRLKRDNNANNHRYRFLVTEPVAEPQHRHATHEQPLAVRKQHRSAEQPPHEQGGSHLVELVAEALRRRLYNDH</sequence>
<gene>
    <name evidence="2" type="ORF">A2U01_0011637</name>
</gene>
<feature type="compositionally biased region" description="Basic and acidic residues" evidence="1">
    <location>
        <begin position="1"/>
        <end position="15"/>
    </location>
</feature>
<dbReference type="Proteomes" id="UP000265520">
    <property type="component" value="Unassembled WGS sequence"/>
</dbReference>
<reference evidence="2 3" key="1">
    <citation type="journal article" date="2018" name="Front. Plant Sci.">
        <title>Red Clover (Trifolium pratense) and Zigzag Clover (T. medium) - A Picture of Genomic Similarities and Differences.</title>
        <authorList>
            <person name="Dluhosova J."/>
            <person name="Istvanek J."/>
            <person name="Nedelnik J."/>
            <person name="Repkova J."/>
        </authorList>
    </citation>
    <scope>NUCLEOTIDE SEQUENCE [LARGE SCALE GENOMIC DNA]</scope>
    <source>
        <strain evidence="3">cv. 10/8</strain>
        <tissue evidence="2">Leaf</tissue>
    </source>
</reference>
<name>A0A392MUL3_9FABA</name>
<evidence type="ECO:0000313" key="2">
    <source>
        <dbReference type="EMBL" id="MCH90715.1"/>
    </source>
</evidence>
<dbReference type="AlphaFoldDB" id="A0A392MUL3"/>
<protein>
    <submittedName>
        <fullName evidence="2">Uncharacterized protein</fullName>
    </submittedName>
</protein>
<evidence type="ECO:0000256" key="1">
    <source>
        <dbReference type="SAM" id="MobiDB-lite"/>
    </source>
</evidence>
<dbReference type="EMBL" id="LXQA010018905">
    <property type="protein sequence ID" value="MCH90715.1"/>
    <property type="molecule type" value="Genomic_DNA"/>
</dbReference>
<proteinExistence type="predicted"/>
<evidence type="ECO:0000313" key="3">
    <source>
        <dbReference type="Proteomes" id="UP000265520"/>
    </source>
</evidence>
<feature type="region of interest" description="Disordered" evidence="1">
    <location>
        <begin position="1"/>
        <end position="65"/>
    </location>
</feature>